<reference evidence="5 6" key="1">
    <citation type="submission" date="2009-01" db="EMBL/GenBank/DDBJ databases">
        <authorList>
            <person name="Qin X."/>
            <person name="Bachman B."/>
            <person name="Battles P."/>
            <person name="Bell A."/>
            <person name="Bess C."/>
            <person name="Bickham C."/>
            <person name="Chaboub L."/>
            <person name="Chen D."/>
            <person name="Coyle M."/>
            <person name="Deiros D.R."/>
            <person name="Dinh H."/>
            <person name="Forbes L."/>
            <person name="Fowler G."/>
            <person name="Francisco L."/>
            <person name="Fu Q."/>
            <person name="Gubbala S."/>
            <person name="Hale W."/>
            <person name="Han Y."/>
            <person name="Hemphill L."/>
            <person name="Highlander S.K."/>
            <person name="Hirani K."/>
            <person name="Hogues M."/>
            <person name="Jackson L."/>
            <person name="Jakkamsetti A."/>
            <person name="Javaid M."/>
            <person name="Jiang H."/>
            <person name="Korchina V."/>
            <person name="Kovar C."/>
            <person name="Lara F."/>
            <person name="Lee S."/>
            <person name="Mata R."/>
            <person name="Mathew T."/>
            <person name="Moen C."/>
            <person name="Morales K."/>
            <person name="Munidasa M."/>
            <person name="Nazareth L."/>
            <person name="Ngo R."/>
            <person name="Nguyen L."/>
            <person name="Okwuonu G."/>
            <person name="Ongeri F."/>
            <person name="Patil S."/>
            <person name="Petrosino J."/>
            <person name="Pham C."/>
            <person name="Pham P."/>
            <person name="Pu L.-L."/>
            <person name="Puazo M."/>
            <person name="Raj R."/>
            <person name="Reid J."/>
            <person name="Rouhana J."/>
            <person name="Saada N."/>
            <person name="Shang Y."/>
            <person name="Simmons D."/>
            <person name="Thornton R."/>
            <person name="Warren J."/>
            <person name="Weissenberger G."/>
            <person name="Zhang J."/>
            <person name="Zhang L."/>
            <person name="Zhou C."/>
            <person name="Zhu D."/>
            <person name="Muzny D."/>
            <person name="Worley K."/>
            <person name="Gibbs R."/>
        </authorList>
    </citation>
    <scope>NUCLEOTIDE SEQUENCE [LARGE SCALE GENOMIC DNA]</scope>
    <source>
        <strain evidence="5 6">DSM 15436</strain>
    </source>
</reference>
<keyword evidence="3" id="KW-0378">Hydrolase</keyword>
<name>C0W1V4_9ACTO</name>
<protein>
    <submittedName>
        <fullName evidence="5">Peptidase dimerization domain protein</fullName>
    </submittedName>
</protein>
<organism evidence="5 6">
    <name type="scientific">Gleimia coleocanis DSM 15436</name>
    <dbReference type="NCBI Taxonomy" id="525245"/>
    <lineage>
        <taxon>Bacteria</taxon>
        <taxon>Bacillati</taxon>
        <taxon>Actinomycetota</taxon>
        <taxon>Actinomycetes</taxon>
        <taxon>Actinomycetales</taxon>
        <taxon>Actinomycetaceae</taxon>
        <taxon>Gleimia</taxon>
    </lineage>
</organism>
<sequence length="448" mass="47968">MIETLREKLETQFPAVVEELCDIIRIPSVSSGTFDQEKVWESARHVEARFKALGLTTQILNAPAENGEAGRPAVVAQTKKIEGAPTVLLYAHHDVQPAGDESRWITQPFEPSVRDGRLYGRGSSDDGAGIVVHWGALNLLGEDLPLNVTVFIEGEEEIGSPSFNNFLSQYHELLEADYIVVADSDNWQVGAPALTSSLRGVVDVEVHVQVLEHALHSGMFGGPILDAVTLASRLIATFHDANGDVAVAGLGGSKVADVDWDEADFRRDSSLLDCVELTGTGDLASRMWTQPALAIIGFDATSVANSSNTIAPECRFKVSLRTVPGTDGRAAMDSLVAHINANIPFGAKVTVKEGEIGPSYQADLESKAARIAHQSLSDAWGVQSVNIGVGGSIPFISDFQREFPNAQVIVTGVEDPATNAHSENESQHLGDLQSAVLAEALMLLRFAD</sequence>
<evidence type="ECO:0000313" key="6">
    <source>
        <dbReference type="Proteomes" id="UP000010301"/>
    </source>
</evidence>
<dbReference type="OrthoDB" id="9761532at2"/>
<dbReference type="PANTHER" id="PTHR43270:SF12">
    <property type="entry name" value="SUCCINYL-DIAMINOPIMELATE DESUCCINYLASE"/>
    <property type="match status" value="1"/>
</dbReference>
<dbReference type="RefSeq" id="WP_006546252.1">
    <property type="nucleotide sequence ID" value="NZ_DS999540.1"/>
</dbReference>
<dbReference type="NCBIfam" id="NF005914">
    <property type="entry name" value="PRK07907.1"/>
    <property type="match status" value="1"/>
</dbReference>
<dbReference type="GO" id="GO:0008233">
    <property type="term" value="F:peptidase activity"/>
    <property type="evidence" value="ECO:0007669"/>
    <property type="project" value="UniProtKB-KW"/>
</dbReference>
<evidence type="ECO:0000256" key="1">
    <source>
        <dbReference type="ARBA" id="ARBA00022670"/>
    </source>
</evidence>
<feature type="domain" description="Peptidase M20 dimerisation" evidence="4">
    <location>
        <begin position="205"/>
        <end position="342"/>
    </location>
</feature>
<dbReference type="Gene3D" id="3.40.630.10">
    <property type="entry name" value="Zn peptidases"/>
    <property type="match status" value="1"/>
</dbReference>
<dbReference type="GO" id="GO:0046872">
    <property type="term" value="F:metal ion binding"/>
    <property type="evidence" value="ECO:0007669"/>
    <property type="project" value="UniProtKB-KW"/>
</dbReference>
<dbReference type="SUPFAM" id="SSF53187">
    <property type="entry name" value="Zn-dependent exopeptidases"/>
    <property type="match status" value="1"/>
</dbReference>
<dbReference type="Pfam" id="PF01546">
    <property type="entry name" value="Peptidase_M20"/>
    <property type="match status" value="1"/>
</dbReference>
<evidence type="ECO:0000313" key="5">
    <source>
        <dbReference type="EMBL" id="EEH63470.1"/>
    </source>
</evidence>
<dbReference type="Gene3D" id="3.30.70.360">
    <property type="match status" value="1"/>
</dbReference>
<dbReference type="Pfam" id="PF07687">
    <property type="entry name" value="M20_dimer"/>
    <property type="match status" value="1"/>
</dbReference>
<dbReference type="InterPro" id="IPR002933">
    <property type="entry name" value="Peptidase_M20"/>
</dbReference>
<dbReference type="PANTHER" id="PTHR43270">
    <property type="entry name" value="BETA-ALA-HIS DIPEPTIDASE"/>
    <property type="match status" value="1"/>
</dbReference>
<proteinExistence type="predicted"/>
<evidence type="ECO:0000259" key="4">
    <source>
        <dbReference type="Pfam" id="PF07687"/>
    </source>
</evidence>
<dbReference type="InterPro" id="IPR011650">
    <property type="entry name" value="Peptidase_M20_dimer"/>
</dbReference>
<comment type="caution">
    <text evidence="5">The sequence shown here is derived from an EMBL/GenBank/DDBJ whole genome shotgun (WGS) entry which is preliminary data.</text>
</comment>
<accession>C0W1V4</accession>
<dbReference type="eggNOG" id="COG0624">
    <property type="taxonomic scope" value="Bacteria"/>
</dbReference>
<dbReference type="STRING" id="525245.HMPREF0044_1394"/>
<dbReference type="EMBL" id="ACFG01000034">
    <property type="protein sequence ID" value="EEH63470.1"/>
    <property type="molecule type" value="Genomic_DNA"/>
</dbReference>
<evidence type="ECO:0000256" key="3">
    <source>
        <dbReference type="ARBA" id="ARBA00022801"/>
    </source>
</evidence>
<gene>
    <name evidence="5" type="ORF">HMPREF0044_1394</name>
</gene>
<keyword evidence="1" id="KW-0645">Protease</keyword>
<dbReference type="Proteomes" id="UP000010301">
    <property type="component" value="Unassembled WGS sequence"/>
</dbReference>
<keyword evidence="2" id="KW-0479">Metal-binding</keyword>
<dbReference type="GO" id="GO:0006508">
    <property type="term" value="P:proteolysis"/>
    <property type="evidence" value="ECO:0007669"/>
    <property type="project" value="UniProtKB-KW"/>
</dbReference>
<evidence type="ECO:0000256" key="2">
    <source>
        <dbReference type="ARBA" id="ARBA00022723"/>
    </source>
</evidence>
<keyword evidence="6" id="KW-1185">Reference proteome</keyword>
<dbReference type="HOGENOM" id="CLU_029469_2_0_11"/>
<dbReference type="AlphaFoldDB" id="C0W1V4"/>
<dbReference type="InterPro" id="IPR051458">
    <property type="entry name" value="Cyt/Met_Dipeptidase"/>
</dbReference>